<comment type="caution">
    <text evidence="2">The sequence shown here is derived from an EMBL/GenBank/DDBJ whole genome shotgun (WGS) entry which is preliminary data.</text>
</comment>
<evidence type="ECO:0000313" key="2">
    <source>
        <dbReference type="EMBL" id="REA62465.1"/>
    </source>
</evidence>
<sequence length="200" mass="23089">MCKKCSLFKVFSLFILIGLVFQSCGTKEQNYVPKPKGFNRITLPAHRYTPLKENHPYTFAYSQWARVLPDTFATAGKDWLFVHYPQFGANIQLTYKPIGGDQKKLQEYINDAYKLAGKHQIRASSIQESRMTTPNGYNAMLFKIEGDVPSPYQFYTTDSSRHFLRGAIYFPVATKNDSLAPVIDYIQKDMIHLLNTLQWR</sequence>
<dbReference type="NCBIfam" id="TIGR03512">
    <property type="entry name" value="GldD_lipo"/>
    <property type="match status" value="1"/>
</dbReference>
<dbReference type="InterPro" id="IPR019850">
    <property type="entry name" value="GldD-like"/>
</dbReference>
<protein>
    <submittedName>
        <fullName evidence="2">Gliding motility lipoprotein GldD</fullName>
    </submittedName>
</protein>
<dbReference type="EMBL" id="QNUL01000005">
    <property type="protein sequence ID" value="REA62465.1"/>
    <property type="molecule type" value="Genomic_DNA"/>
</dbReference>
<feature type="chain" id="PRO_5017766542" evidence="1">
    <location>
        <begin position="23"/>
        <end position="200"/>
    </location>
</feature>
<gene>
    <name evidence="2" type="primary">gldD</name>
    <name evidence="2" type="ORF">DSL64_09435</name>
</gene>
<keyword evidence="2" id="KW-0449">Lipoprotein</keyword>
<dbReference type="AlphaFoldDB" id="A0A3D8YE57"/>
<dbReference type="Pfam" id="PF25593">
    <property type="entry name" value="GldD_lipo"/>
    <property type="match status" value="1"/>
</dbReference>
<reference evidence="2 3" key="1">
    <citation type="submission" date="2018-07" db="EMBL/GenBank/DDBJ databases">
        <title>Dyadobacter roseus sp. nov., isolated from rose rhizosphere soil.</title>
        <authorList>
            <person name="Chen L."/>
        </authorList>
    </citation>
    <scope>NUCLEOTIDE SEQUENCE [LARGE SCALE GENOMIC DNA]</scope>
    <source>
        <strain evidence="2 3">RS19</strain>
    </source>
</reference>
<organism evidence="2 3">
    <name type="scientific">Dyadobacter luteus</name>
    <dbReference type="NCBI Taxonomy" id="2259619"/>
    <lineage>
        <taxon>Bacteria</taxon>
        <taxon>Pseudomonadati</taxon>
        <taxon>Bacteroidota</taxon>
        <taxon>Cytophagia</taxon>
        <taxon>Cytophagales</taxon>
        <taxon>Spirosomataceae</taxon>
        <taxon>Dyadobacter</taxon>
    </lineage>
</organism>
<feature type="signal peptide" evidence="1">
    <location>
        <begin position="1"/>
        <end position="22"/>
    </location>
</feature>
<keyword evidence="3" id="KW-1185">Reference proteome</keyword>
<evidence type="ECO:0000256" key="1">
    <source>
        <dbReference type="SAM" id="SignalP"/>
    </source>
</evidence>
<keyword evidence="1" id="KW-0732">Signal</keyword>
<dbReference type="PROSITE" id="PS51257">
    <property type="entry name" value="PROKAR_LIPOPROTEIN"/>
    <property type="match status" value="1"/>
</dbReference>
<name>A0A3D8YE57_9BACT</name>
<dbReference type="OrthoDB" id="679501at2"/>
<accession>A0A3D8YE57</accession>
<dbReference type="Proteomes" id="UP000256373">
    <property type="component" value="Unassembled WGS sequence"/>
</dbReference>
<evidence type="ECO:0000313" key="3">
    <source>
        <dbReference type="Proteomes" id="UP000256373"/>
    </source>
</evidence>
<proteinExistence type="predicted"/>